<sequence length="108" mass="11789">MLVRLFREYGLVNPNDGRNWFGGAVVMDDAVLQDLVRAVHPELFKISQYNWIRNTAEDETMQLLTSANRTVTDTTTPVPGRALSCASLQAGGKFGCGNSANGLGNEEE</sequence>
<name>A0A9P7XRP0_9FUNG</name>
<reference evidence="1" key="1">
    <citation type="submission" date="2021-06" db="EMBL/GenBank/DDBJ databases">
        <title>Genome Sequence of Mortierella hyaline Strain SCG-10, a Cold-Adapted, Nitrate-Reducing Fungus Isolated from Soil in Minnesota, USA.</title>
        <authorList>
            <person name="Aldossari N."/>
        </authorList>
    </citation>
    <scope>NUCLEOTIDE SEQUENCE</scope>
    <source>
        <strain evidence="1">SCG-10</strain>
    </source>
</reference>
<dbReference type="AlphaFoldDB" id="A0A9P7XRP0"/>
<keyword evidence="2" id="KW-1185">Reference proteome</keyword>
<comment type="caution">
    <text evidence="1">The sequence shown here is derived from an EMBL/GenBank/DDBJ whole genome shotgun (WGS) entry which is preliminary data.</text>
</comment>
<evidence type="ECO:0000313" key="2">
    <source>
        <dbReference type="Proteomes" id="UP000707451"/>
    </source>
</evidence>
<protein>
    <submittedName>
        <fullName evidence="1">Uncharacterized protein</fullName>
    </submittedName>
</protein>
<proteinExistence type="predicted"/>
<dbReference type="EMBL" id="JAHRHY010000012">
    <property type="protein sequence ID" value="KAG9065373.1"/>
    <property type="molecule type" value="Genomic_DNA"/>
</dbReference>
<evidence type="ECO:0000313" key="1">
    <source>
        <dbReference type="EMBL" id="KAG9065373.1"/>
    </source>
</evidence>
<dbReference type="OrthoDB" id="409848at2759"/>
<organism evidence="1 2">
    <name type="scientific">Linnemannia hyalina</name>
    <dbReference type="NCBI Taxonomy" id="64524"/>
    <lineage>
        <taxon>Eukaryota</taxon>
        <taxon>Fungi</taxon>
        <taxon>Fungi incertae sedis</taxon>
        <taxon>Mucoromycota</taxon>
        <taxon>Mortierellomycotina</taxon>
        <taxon>Mortierellomycetes</taxon>
        <taxon>Mortierellales</taxon>
        <taxon>Mortierellaceae</taxon>
        <taxon>Linnemannia</taxon>
    </lineage>
</organism>
<dbReference type="Proteomes" id="UP000707451">
    <property type="component" value="Unassembled WGS sequence"/>
</dbReference>
<gene>
    <name evidence="1" type="ORF">KI688_002698</name>
</gene>
<accession>A0A9P7XRP0</accession>